<proteinExistence type="predicted"/>
<sequence>MPYWFVAPIQSRQRADGDFGSGVVGLPLTIRSGGVPLALPGRSKALRD</sequence>
<organism evidence="1">
    <name type="scientific">uncultured Microvirga sp</name>
    <dbReference type="NCBI Taxonomy" id="412392"/>
    <lineage>
        <taxon>Bacteria</taxon>
        <taxon>Pseudomonadati</taxon>
        <taxon>Pseudomonadota</taxon>
        <taxon>Alphaproteobacteria</taxon>
        <taxon>Hyphomicrobiales</taxon>
        <taxon>Methylobacteriaceae</taxon>
        <taxon>Microvirga</taxon>
        <taxon>environmental samples</taxon>
    </lineage>
</organism>
<reference evidence="1" key="1">
    <citation type="submission" date="2020-02" db="EMBL/GenBank/DDBJ databases">
        <authorList>
            <person name="Meier V. D."/>
        </authorList>
    </citation>
    <scope>NUCLEOTIDE SEQUENCE</scope>
    <source>
        <strain evidence="1">AVDCRST_MAG90</strain>
    </source>
</reference>
<protein>
    <submittedName>
        <fullName evidence="1">Uncharacterized protein</fullName>
    </submittedName>
</protein>
<dbReference type="AlphaFoldDB" id="A0A6J4M3W9"/>
<dbReference type="EMBL" id="CADCUC010000465">
    <property type="protein sequence ID" value="CAA9348924.1"/>
    <property type="molecule type" value="Genomic_DNA"/>
</dbReference>
<name>A0A6J4M3W9_9HYPH</name>
<accession>A0A6J4M3W9</accession>
<evidence type="ECO:0000313" key="1">
    <source>
        <dbReference type="EMBL" id="CAA9348924.1"/>
    </source>
</evidence>
<gene>
    <name evidence="1" type="ORF">AVDCRST_MAG90-2326</name>
</gene>